<evidence type="ECO:0000313" key="2">
    <source>
        <dbReference type="Proteomes" id="UP000215914"/>
    </source>
</evidence>
<comment type="caution">
    <text evidence="1">The sequence shown here is derived from an EMBL/GenBank/DDBJ whole genome shotgun (WGS) entry which is preliminary data.</text>
</comment>
<dbReference type="AlphaFoldDB" id="A0A9K3IN05"/>
<reference evidence="1" key="1">
    <citation type="journal article" date="2017" name="Nature">
        <title>The sunflower genome provides insights into oil metabolism, flowering and Asterid evolution.</title>
        <authorList>
            <person name="Badouin H."/>
            <person name="Gouzy J."/>
            <person name="Grassa C.J."/>
            <person name="Murat F."/>
            <person name="Staton S.E."/>
            <person name="Cottret L."/>
            <person name="Lelandais-Briere C."/>
            <person name="Owens G.L."/>
            <person name="Carrere S."/>
            <person name="Mayjonade B."/>
            <person name="Legrand L."/>
            <person name="Gill N."/>
            <person name="Kane N.C."/>
            <person name="Bowers J.E."/>
            <person name="Hubner S."/>
            <person name="Bellec A."/>
            <person name="Berard A."/>
            <person name="Berges H."/>
            <person name="Blanchet N."/>
            <person name="Boniface M.C."/>
            <person name="Brunel D."/>
            <person name="Catrice O."/>
            <person name="Chaidir N."/>
            <person name="Claudel C."/>
            <person name="Donnadieu C."/>
            <person name="Faraut T."/>
            <person name="Fievet G."/>
            <person name="Helmstetter N."/>
            <person name="King M."/>
            <person name="Knapp S.J."/>
            <person name="Lai Z."/>
            <person name="Le Paslier M.C."/>
            <person name="Lippi Y."/>
            <person name="Lorenzon L."/>
            <person name="Mandel J.R."/>
            <person name="Marage G."/>
            <person name="Marchand G."/>
            <person name="Marquand E."/>
            <person name="Bret-Mestries E."/>
            <person name="Morien E."/>
            <person name="Nambeesan S."/>
            <person name="Nguyen T."/>
            <person name="Pegot-Espagnet P."/>
            <person name="Pouilly N."/>
            <person name="Raftis F."/>
            <person name="Sallet E."/>
            <person name="Schiex T."/>
            <person name="Thomas J."/>
            <person name="Vandecasteele C."/>
            <person name="Vares D."/>
            <person name="Vear F."/>
            <person name="Vautrin S."/>
            <person name="Crespi M."/>
            <person name="Mangin B."/>
            <person name="Burke J.M."/>
            <person name="Salse J."/>
            <person name="Munos S."/>
            <person name="Vincourt P."/>
            <person name="Rieseberg L.H."/>
            <person name="Langlade N.B."/>
        </authorList>
    </citation>
    <scope>NUCLEOTIDE SEQUENCE</scope>
    <source>
        <tissue evidence="1">Leaves</tissue>
    </source>
</reference>
<keyword evidence="2" id="KW-1185">Reference proteome</keyword>
<evidence type="ECO:0000313" key="1">
    <source>
        <dbReference type="EMBL" id="KAF5799557.1"/>
    </source>
</evidence>
<proteinExistence type="predicted"/>
<dbReference type="EMBL" id="MNCJ02000322">
    <property type="protein sequence ID" value="KAF5799557.1"/>
    <property type="molecule type" value="Genomic_DNA"/>
</dbReference>
<protein>
    <submittedName>
        <fullName evidence="1">Uncharacterized protein</fullName>
    </submittedName>
</protein>
<gene>
    <name evidence="1" type="ORF">HanXRQr2_Chr07g0305851</name>
</gene>
<sequence length="46" mass="5222">MAAVFPIGETYHRNHSPKTPRSPLCLVEHKANWVVRQVVKAKRIVG</sequence>
<dbReference type="Gramene" id="mRNA:HanXRQr2_Chr07g0305851">
    <property type="protein sequence ID" value="mRNA:HanXRQr2_Chr07g0305851"/>
    <property type="gene ID" value="HanXRQr2_Chr07g0305851"/>
</dbReference>
<organism evidence="1 2">
    <name type="scientific">Helianthus annuus</name>
    <name type="common">Common sunflower</name>
    <dbReference type="NCBI Taxonomy" id="4232"/>
    <lineage>
        <taxon>Eukaryota</taxon>
        <taxon>Viridiplantae</taxon>
        <taxon>Streptophyta</taxon>
        <taxon>Embryophyta</taxon>
        <taxon>Tracheophyta</taxon>
        <taxon>Spermatophyta</taxon>
        <taxon>Magnoliopsida</taxon>
        <taxon>eudicotyledons</taxon>
        <taxon>Gunneridae</taxon>
        <taxon>Pentapetalae</taxon>
        <taxon>asterids</taxon>
        <taxon>campanulids</taxon>
        <taxon>Asterales</taxon>
        <taxon>Asteraceae</taxon>
        <taxon>Asteroideae</taxon>
        <taxon>Heliantheae alliance</taxon>
        <taxon>Heliantheae</taxon>
        <taxon>Helianthus</taxon>
    </lineage>
</organism>
<name>A0A9K3IN05_HELAN</name>
<reference evidence="1" key="2">
    <citation type="submission" date="2020-06" db="EMBL/GenBank/DDBJ databases">
        <title>Helianthus annuus Genome sequencing and assembly Release 2.</title>
        <authorList>
            <person name="Gouzy J."/>
            <person name="Langlade N."/>
            <person name="Munos S."/>
        </authorList>
    </citation>
    <scope>NUCLEOTIDE SEQUENCE</scope>
    <source>
        <tissue evidence="1">Leaves</tissue>
    </source>
</reference>
<accession>A0A9K3IN05</accession>
<dbReference type="Proteomes" id="UP000215914">
    <property type="component" value="Unassembled WGS sequence"/>
</dbReference>